<feature type="chain" id="PRO_5043322264" description="Outer membrane protein beta-barrel domain-containing protein" evidence="1">
    <location>
        <begin position="20"/>
        <end position="185"/>
    </location>
</feature>
<accession>A0AAT9GLX1</accession>
<proteinExistence type="predicted"/>
<evidence type="ECO:0000313" key="2">
    <source>
        <dbReference type="EMBL" id="BFG71663.1"/>
    </source>
</evidence>
<protein>
    <recommendedName>
        <fullName evidence="3">Outer membrane protein beta-barrel domain-containing protein</fullName>
    </recommendedName>
</protein>
<dbReference type="RefSeq" id="WP_353549287.1">
    <property type="nucleotide sequence ID" value="NZ_AP029612.1"/>
</dbReference>
<reference evidence="2" key="1">
    <citation type="submission" date="2024-02" db="EMBL/GenBank/DDBJ databases">
        <title>Sediminibacterium planktonica sp. nov. and Sediminibacterium longus sp. nov., isolated from surface lake and river water.</title>
        <authorList>
            <person name="Watanabe K."/>
            <person name="Takemine S."/>
            <person name="Ishii Y."/>
            <person name="Ogata Y."/>
            <person name="Shindo C."/>
            <person name="Suda W."/>
        </authorList>
    </citation>
    <scope>NUCLEOTIDE SEQUENCE</scope>
    <source>
        <strain evidence="2">KACHI17</strain>
    </source>
</reference>
<organism evidence="2">
    <name type="scientific">Sediminibacterium sp. KACHI17</name>
    <dbReference type="NCBI Taxonomy" id="1751071"/>
    <lineage>
        <taxon>Bacteria</taxon>
        <taxon>Pseudomonadati</taxon>
        <taxon>Bacteroidota</taxon>
        <taxon>Chitinophagia</taxon>
        <taxon>Chitinophagales</taxon>
        <taxon>Chitinophagaceae</taxon>
        <taxon>Sediminibacterium</taxon>
    </lineage>
</organism>
<name>A0AAT9GLX1_9BACT</name>
<sequence>MKKGILFAFLVTAAIAVNAQSKSKIKGLGAGMVSVTNVDGKMALNIGGYGGILINDKWTFGASGNNFFLSKRIGAENRKFQFSYYGLYNEYRFGQLRNVHISAGITTGIGALHTKSTGVKPEYKLDGKWTPVVQPKLILNIPVTSFMQVQVHGSYLMTGKTNNMGFTKQRMNGVDGGISLLFGGL</sequence>
<evidence type="ECO:0008006" key="3">
    <source>
        <dbReference type="Google" id="ProtNLM"/>
    </source>
</evidence>
<dbReference type="EMBL" id="AP029612">
    <property type="protein sequence ID" value="BFG71663.1"/>
    <property type="molecule type" value="Genomic_DNA"/>
</dbReference>
<dbReference type="AlphaFoldDB" id="A0AAT9GLX1"/>
<feature type="signal peptide" evidence="1">
    <location>
        <begin position="1"/>
        <end position="19"/>
    </location>
</feature>
<keyword evidence="1" id="KW-0732">Signal</keyword>
<gene>
    <name evidence="2" type="ORF">KACHI17_25440</name>
</gene>
<evidence type="ECO:0000256" key="1">
    <source>
        <dbReference type="SAM" id="SignalP"/>
    </source>
</evidence>